<dbReference type="InterPro" id="IPR051251">
    <property type="entry name" value="STK_FNIP-Repeat"/>
</dbReference>
<proteinExistence type="predicted"/>
<dbReference type="Pfam" id="PF05725">
    <property type="entry name" value="FNIP"/>
    <property type="match status" value="1"/>
</dbReference>
<reference evidence="2" key="1">
    <citation type="submission" date="2020-01" db="EMBL/GenBank/DDBJ databases">
        <title>Development of genomics and gene disruption for Polysphondylium violaceum indicates a role for the polyketide synthase stlB in stalk morphogenesis.</title>
        <authorList>
            <person name="Narita B."/>
            <person name="Kawabe Y."/>
            <person name="Kin K."/>
            <person name="Saito T."/>
            <person name="Gibbs R."/>
            <person name="Kuspa A."/>
            <person name="Muzny D."/>
            <person name="Queller D."/>
            <person name="Richards S."/>
            <person name="Strassman J."/>
            <person name="Sucgang R."/>
            <person name="Worley K."/>
            <person name="Schaap P."/>
        </authorList>
    </citation>
    <scope>NUCLEOTIDE SEQUENCE</scope>
    <source>
        <strain evidence="2">QSvi11</strain>
    </source>
</reference>
<keyword evidence="1" id="KW-0677">Repeat</keyword>
<comment type="caution">
    <text evidence="2">The sequence shown here is derived from an EMBL/GenBank/DDBJ whole genome shotgun (WGS) entry which is preliminary data.</text>
</comment>
<accession>A0A8J4UZS3</accession>
<evidence type="ECO:0000313" key="3">
    <source>
        <dbReference type="Proteomes" id="UP000695562"/>
    </source>
</evidence>
<evidence type="ECO:0000256" key="1">
    <source>
        <dbReference type="ARBA" id="ARBA00022737"/>
    </source>
</evidence>
<gene>
    <name evidence="2" type="ORF">CYY_005216</name>
</gene>
<organism evidence="2 3">
    <name type="scientific">Polysphondylium violaceum</name>
    <dbReference type="NCBI Taxonomy" id="133409"/>
    <lineage>
        <taxon>Eukaryota</taxon>
        <taxon>Amoebozoa</taxon>
        <taxon>Evosea</taxon>
        <taxon>Eumycetozoa</taxon>
        <taxon>Dictyostelia</taxon>
        <taxon>Dictyosteliales</taxon>
        <taxon>Dictyosteliaceae</taxon>
        <taxon>Polysphondylium</taxon>
    </lineage>
</organism>
<protein>
    <submittedName>
        <fullName evidence="2">Uncharacterized protein</fullName>
    </submittedName>
</protein>
<dbReference type="PANTHER" id="PTHR32134">
    <property type="entry name" value="FNIP REPEAT-CONTAINING PROTEIN"/>
    <property type="match status" value="1"/>
</dbReference>
<dbReference type="InterPro" id="IPR008615">
    <property type="entry name" value="FNIP"/>
</dbReference>
<name>A0A8J4UZS3_9MYCE</name>
<sequence length="464" mass="53375">MCFNTTISIDSIDSIDVCDPCYSSLSTQDKIDYHIFIKLVITTSKDTQRFLDHPNRHIVNEIDFNEPFFLFAPEEGTRDVLLVNFNTLPNTIHKLSCEVNSDQRIIGTVPSSLRELHLRHIWDEDREYLEFNSMFIDHLLSNIPPTLEVLTLPGNFSSRMTECVLPTTLYDFRYRTIPPNLSKLRVPTNKVYSGCYLSTNRYLKKRWLESRTWITGIILGNYDYLEASKPIPSQVRRLELIKIYGASEDDPPPPLILVPGWLHNNITYLSIDDLNSELEFGILPEYLETLKIEIYNVPLKPHLLPNTLKYLCLSSYDQPFFVKDSLPASLTRLELPSFKGSFEQLHPLPSLTRLYINEMNQSITTIIPTVKIIYIKLRSFENNQVTLQPTVLHHLEFQTYNKSELKPGFLPSSIRSLVLKNCIVESTGIIVDGCASIRSDIKIDPEFLPHSVKFITLSPISIFS</sequence>
<keyword evidence="3" id="KW-1185">Reference proteome</keyword>
<dbReference type="PANTHER" id="PTHR32134:SF92">
    <property type="entry name" value="FNIP REPEAT-CONTAINING PROTEIN"/>
    <property type="match status" value="1"/>
</dbReference>
<dbReference type="Proteomes" id="UP000695562">
    <property type="component" value="Unassembled WGS sequence"/>
</dbReference>
<evidence type="ECO:0000313" key="2">
    <source>
        <dbReference type="EMBL" id="KAF2073468.1"/>
    </source>
</evidence>
<dbReference type="EMBL" id="AJWJ01000202">
    <property type="protein sequence ID" value="KAF2073468.1"/>
    <property type="molecule type" value="Genomic_DNA"/>
</dbReference>
<dbReference type="AlphaFoldDB" id="A0A8J4UZS3"/>